<organism evidence="4 5">
    <name type="scientific">Alteromonas alba</name>
    <dbReference type="NCBI Taxonomy" id="2079529"/>
    <lineage>
        <taxon>Bacteria</taxon>
        <taxon>Pseudomonadati</taxon>
        <taxon>Pseudomonadota</taxon>
        <taxon>Gammaproteobacteria</taxon>
        <taxon>Alteromonadales</taxon>
        <taxon>Alteromonadaceae</taxon>
        <taxon>Alteromonas/Salinimonas group</taxon>
        <taxon>Alteromonas</taxon>
    </lineage>
</organism>
<dbReference type="AlphaFoldDB" id="A0A2S9VDI8"/>
<feature type="chain" id="PRO_5015561927" evidence="2">
    <location>
        <begin position="23"/>
        <end position="284"/>
    </location>
</feature>
<evidence type="ECO:0000313" key="5">
    <source>
        <dbReference type="Proteomes" id="UP000238949"/>
    </source>
</evidence>
<protein>
    <submittedName>
        <fullName evidence="4">MBL fold metallo-hydrolase</fullName>
    </submittedName>
</protein>
<evidence type="ECO:0000256" key="2">
    <source>
        <dbReference type="SAM" id="SignalP"/>
    </source>
</evidence>
<dbReference type="CDD" id="cd16282">
    <property type="entry name" value="metallo-hydrolase-like_MBL-fold"/>
    <property type="match status" value="1"/>
</dbReference>
<dbReference type="RefSeq" id="WP_105933826.1">
    <property type="nucleotide sequence ID" value="NZ_PVNP01000049.1"/>
</dbReference>
<reference evidence="5" key="1">
    <citation type="journal article" date="2020" name="Int. J. Syst. Evol. Microbiol.">
        <title>Alteromonas alba sp. nov., a marine bacterium isolated from the seawater of the West Pacific Ocean.</title>
        <authorList>
            <person name="Sun C."/>
            <person name="Wu Y.-H."/>
            <person name="Xamxidin M."/>
            <person name="Cheng H."/>
            <person name="Xu X.-W."/>
        </authorList>
    </citation>
    <scope>NUCLEOTIDE SEQUENCE [LARGE SCALE GENOMIC DNA]</scope>
    <source>
        <strain evidence="5">190</strain>
    </source>
</reference>
<evidence type="ECO:0000259" key="3">
    <source>
        <dbReference type="SMART" id="SM00849"/>
    </source>
</evidence>
<dbReference type="PANTHER" id="PTHR42951">
    <property type="entry name" value="METALLO-BETA-LACTAMASE DOMAIN-CONTAINING"/>
    <property type="match status" value="1"/>
</dbReference>
<comment type="caution">
    <text evidence="4">The sequence shown here is derived from an EMBL/GenBank/DDBJ whole genome shotgun (WGS) entry which is preliminary data.</text>
</comment>
<dbReference type="PANTHER" id="PTHR42951:SF4">
    <property type="entry name" value="ACYL-COENZYME A THIOESTERASE MBLAC2"/>
    <property type="match status" value="1"/>
</dbReference>
<dbReference type="InterPro" id="IPR001279">
    <property type="entry name" value="Metallo-B-lactamas"/>
</dbReference>
<gene>
    <name evidence="4" type="ORF">C6Y40_06080</name>
</gene>
<accession>A0A2S9VDI8</accession>
<keyword evidence="4" id="KW-0378">Hydrolase</keyword>
<name>A0A2S9VDI8_9ALTE</name>
<dbReference type="GO" id="GO:0016787">
    <property type="term" value="F:hydrolase activity"/>
    <property type="evidence" value="ECO:0007669"/>
    <property type="project" value="UniProtKB-KW"/>
</dbReference>
<evidence type="ECO:0000256" key="1">
    <source>
        <dbReference type="ARBA" id="ARBA00005250"/>
    </source>
</evidence>
<dbReference type="Proteomes" id="UP000238949">
    <property type="component" value="Unassembled WGS sequence"/>
</dbReference>
<sequence length="284" mass="30734">MKTLISSTLGAALLFCASQSAAQDRFADVSISVTPLNGSAYMLQGAGGNIGVSAGDDGVLIIDDQFAPLAPKISAALGDIATDTPSYVINTHYHGDHTGSNAFFHDNKGATIFAHENVRIRLANDDSIDKAALPVVTFEDGIKIHFNDEILTVFHLANGHTDGDSVVWFEEANVLHTGDLFFNERFPYIDLGAGGTVEGYIKAVETLLGKIDGKTKIIPGHGPLANKADYENFLAMIKATKTWVKEQKSAGLSVVQAVEKGLPEQYAKWDWSFITEEKWIKTLY</sequence>
<dbReference type="Gene3D" id="3.60.15.10">
    <property type="entry name" value="Ribonuclease Z/Hydroxyacylglutathione hydrolase-like"/>
    <property type="match status" value="1"/>
</dbReference>
<evidence type="ECO:0000313" key="4">
    <source>
        <dbReference type="EMBL" id="PRO74523.1"/>
    </source>
</evidence>
<dbReference type="Pfam" id="PF00753">
    <property type="entry name" value="Lactamase_B"/>
    <property type="match status" value="1"/>
</dbReference>
<feature type="signal peptide" evidence="2">
    <location>
        <begin position="1"/>
        <end position="22"/>
    </location>
</feature>
<keyword evidence="5" id="KW-1185">Reference proteome</keyword>
<comment type="similarity">
    <text evidence="1">Belongs to the metallo-beta-lactamase superfamily. Class-B beta-lactamase family.</text>
</comment>
<dbReference type="InterPro" id="IPR050855">
    <property type="entry name" value="NDM-1-like"/>
</dbReference>
<dbReference type="SMART" id="SM00849">
    <property type="entry name" value="Lactamase_B"/>
    <property type="match status" value="1"/>
</dbReference>
<feature type="domain" description="Metallo-beta-lactamase" evidence="3">
    <location>
        <begin position="47"/>
        <end position="221"/>
    </location>
</feature>
<dbReference type="OrthoDB" id="9769598at2"/>
<proteinExistence type="inferred from homology"/>
<dbReference type="SUPFAM" id="SSF56281">
    <property type="entry name" value="Metallo-hydrolase/oxidoreductase"/>
    <property type="match status" value="1"/>
</dbReference>
<keyword evidence="2" id="KW-0732">Signal</keyword>
<dbReference type="GO" id="GO:0017001">
    <property type="term" value="P:antibiotic catabolic process"/>
    <property type="evidence" value="ECO:0007669"/>
    <property type="project" value="UniProtKB-ARBA"/>
</dbReference>
<dbReference type="EMBL" id="PVNP01000049">
    <property type="protein sequence ID" value="PRO74523.1"/>
    <property type="molecule type" value="Genomic_DNA"/>
</dbReference>
<dbReference type="InterPro" id="IPR036866">
    <property type="entry name" value="RibonucZ/Hydroxyglut_hydro"/>
</dbReference>